<dbReference type="GO" id="GO:0008270">
    <property type="term" value="F:zinc ion binding"/>
    <property type="evidence" value="ECO:0007669"/>
    <property type="project" value="UniProtKB-KW"/>
</dbReference>
<dbReference type="OMA" id="FWWKVLA"/>
<sequence length="341" mass="37734">MWPESLTAEILGACICGGCSYLLFRSYHSQVSLTERLKAAPDFRSSNIVNQTGQVMMAGTTGFLYGTVKPASGLTIRADSSSKSQQKVTGVFSRRTVSEMMMTQIFGLWSTNERIVNVEHEAVPFLIVDGNLQVQISEPLRLESVPLQVVAESYEPSNASFFSSLISVIQGYHLTGVKHTQEMLVSDTEVVGLGRLVLKSSGFHLEPDSSLPFLVSAHGRESIIQSYEMWIPYLKIGSWIFGLASAAFVGRLVYRRVRRWVEDWRKRDEERAYNVALRAAEGAAAEDLPAKLSCITCFGLRNAVLVPCSHVLVCLNCVKQLKGQCPTCRADIRSVQPLIFS</sequence>
<evidence type="ECO:0000256" key="7">
    <source>
        <dbReference type="ARBA" id="ARBA00022771"/>
    </source>
</evidence>
<evidence type="ECO:0000256" key="8">
    <source>
        <dbReference type="ARBA" id="ARBA00022786"/>
    </source>
</evidence>
<dbReference type="RefSeq" id="XP_018010645.1">
    <property type="nucleotide sequence ID" value="XM_018155156.2"/>
</dbReference>
<evidence type="ECO:0000256" key="4">
    <source>
        <dbReference type="ARBA" id="ARBA00022679"/>
    </source>
</evidence>
<evidence type="ECO:0000256" key="9">
    <source>
        <dbReference type="ARBA" id="ARBA00022787"/>
    </source>
</evidence>
<dbReference type="InterPro" id="IPR001841">
    <property type="entry name" value="Znf_RING"/>
</dbReference>
<organism evidence="14 15">
    <name type="scientific">Hyalella azteca</name>
    <name type="common">Amphipod</name>
    <dbReference type="NCBI Taxonomy" id="294128"/>
    <lineage>
        <taxon>Eukaryota</taxon>
        <taxon>Metazoa</taxon>
        <taxon>Ecdysozoa</taxon>
        <taxon>Arthropoda</taxon>
        <taxon>Crustacea</taxon>
        <taxon>Multicrustacea</taxon>
        <taxon>Malacostraca</taxon>
        <taxon>Eumalacostraca</taxon>
        <taxon>Peracarida</taxon>
        <taxon>Amphipoda</taxon>
        <taxon>Senticaudata</taxon>
        <taxon>Talitrida</taxon>
        <taxon>Talitroidea</taxon>
        <taxon>Hyalellidae</taxon>
        <taxon>Hyalella</taxon>
    </lineage>
</organism>
<dbReference type="OrthoDB" id="66726at2759"/>
<evidence type="ECO:0000256" key="3">
    <source>
        <dbReference type="ARBA" id="ARBA00012483"/>
    </source>
</evidence>
<keyword evidence="5" id="KW-0812">Transmembrane</keyword>
<evidence type="ECO:0000313" key="15">
    <source>
        <dbReference type="RefSeq" id="XP_018010645.1"/>
    </source>
</evidence>
<dbReference type="GeneID" id="108668030"/>
<keyword evidence="8" id="KW-0833">Ubl conjugation pathway</keyword>
<evidence type="ECO:0000256" key="1">
    <source>
        <dbReference type="ARBA" id="ARBA00000900"/>
    </source>
</evidence>
<dbReference type="SUPFAM" id="SSF57850">
    <property type="entry name" value="RING/U-box"/>
    <property type="match status" value="1"/>
</dbReference>
<gene>
    <name evidence="15" type="primary">LOC108668030</name>
</gene>
<evidence type="ECO:0000256" key="13">
    <source>
        <dbReference type="ARBA" id="ARBA00023136"/>
    </source>
</evidence>
<keyword evidence="12" id="KW-0496">Mitochondrion</keyword>
<evidence type="ECO:0000256" key="6">
    <source>
        <dbReference type="ARBA" id="ARBA00022723"/>
    </source>
</evidence>
<accession>A0A8B7NAM6</accession>
<dbReference type="PROSITE" id="PS50089">
    <property type="entry name" value="ZF_RING_2"/>
    <property type="match status" value="1"/>
</dbReference>
<dbReference type="EC" id="2.3.2.27" evidence="3"/>
<comment type="catalytic activity">
    <reaction evidence="1">
        <text>S-ubiquitinyl-[E2 ubiquitin-conjugating enzyme]-L-cysteine + [acceptor protein]-L-lysine = [E2 ubiquitin-conjugating enzyme]-L-cysteine + N(6)-ubiquitinyl-[acceptor protein]-L-lysine.</text>
        <dbReference type="EC" id="2.3.2.27"/>
    </reaction>
</comment>
<dbReference type="PANTHER" id="PTHR12183:SF32">
    <property type="entry name" value="MITOCHONDRIAL E3 UBIQUITIN PROTEIN LIGASE 1"/>
    <property type="match status" value="1"/>
</dbReference>
<dbReference type="Gene3D" id="3.30.40.10">
    <property type="entry name" value="Zinc/RING finger domain, C3HC4 (zinc finger)"/>
    <property type="match status" value="1"/>
</dbReference>
<reference evidence="15" key="1">
    <citation type="submission" date="2025-08" db="UniProtKB">
        <authorList>
            <consortium name="RefSeq"/>
        </authorList>
    </citation>
    <scope>IDENTIFICATION</scope>
    <source>
        <tissue evidence="15">Whole organism</tissue>
    </source>
</reference>
<evidence type="ECO:0000256" key="5">
    <source>
        <dbReference type="ARBA" id="ARBA00022692"/>
    </source>
</evidence>
<dbReference type="GO" id="GO:0016567">
    <property type="term" value="P:protein ubiquitination"/>
    <property type="evidence" value="ECO:0007669"/>
    <property type="project" value="InterPro"/>
</dbReference>
<keyword evidence="11" id="KW-1133">Transmembrane helix</keyword>
<keyword evidence="14" id="KW-1185">Reference proteome</keyword>
<protein>
    <recommendedName>
        <fullName evidence="3">RING-type E3 ubiquitin transferase</fullName>
        <ecNumber evidence="3">2.3.2.27</ecNumber>
    </recommendedName>
</protein>
<keyword evidence="13" id="KW-0472">Membrane</keyword>
<keyword evidence="10" id="KW-0862">Zinc</keyword>
<evidence type="ECO:0000256" key="11">
    <source>
        <dbReference type="ARBA" id="ARBA00022989"/>
    </source>
</evidence>
<comment type="subcellular location">
    <subcellularLocation>
        <location evidence="2">Mitochondrion outer membrane</location>
        <topology evidence="2">Multi-pass membrane protein</topology>
    </subcellularLocation>
</comment>
<dbReference type="InterPro" id="IPR013083">
    <property type="entry name" value="Znf_RING/FYVE/PHD"/>
</dbReference>
<dbReference type="Proteomes" id="UP000694843">
    <property type="component" value="Unplaced"/>
</dbReference>
<keyword evidence="6" id="KW-0479">Metal-binding</keyword>
<keyword evidence="4" id="KW-0808">Transferase</keyword>
<dbReference type="InterPro" id="IPR022170">
    <property type="entry name" value="MUL1-like"/>
</dbReference>
<dbReference type="PANTHER" id="PTHR12183">
    <property type="entry name" value="MITOCHONDRIAL UBIQUITIN LIGASE ACTIVATOR OF NFKB 1"/>
    <property type="match status" value="1"/>
</dbReference>
<name>A0A8B7NAM6_HYAAZ</name>
<dbReference type="GO" id="GO:0061630">
    <property type="term" value="F:ubiquitin protein ligase activity"/>
    <property type="evidence" value="ECO:0007669"/>
    <property type="project" value="UniProtKB-EC"/>
</dbReference>
<evidence type="ECO:0000313" key="14">
    <source>
        <dbReference type="Proteomes" id="UP000694843"/>
    </source>
</evidence>
<dbReference type="GO" id="GO:0005741">
    <property type="term" value="C:mitochondrial outer membrane"/>
    <property type="evidence" value="ECO:0007669"/>
    <property type="project" value="UniProtKB-SubCell"/>
</dbReference>
<keyword evidence="9" id="KW-1000">Mitochondrion outer membrane</keyword>
<dbReference type="InterPro" id="IPR051652">
    <property type="entry name" value="MDM2_MDM4_MUL1"/>
</dbReference>
<evidence type="ECO:0000256" key="12">
    <source>
        <dbReference type="ARBA" id="ARBA00023128"/>
    </source>
</evidence>
<dbReference type="KEGG" id="hazt:108668030"/>
<dbReference type="Pfam" id="PF13920">
    <property type="entry name" value="zf-C3HC4_3"/>
    <property type="match status" value="1"/>
</dbReference>
<evidence type="ECO:0000256" key="2">
    <source>
        <dbReference type="ARBA" id="ARBA00004374"/>
    </source>
</evidence>
<proteinExistence type="predicted"/>
<dbReference type="AlphaFoldDB" id="A0A8B7NAM6"/>
<evidence type="ECO:0000256" key="10">
    <source>
        <dbReference type="ARBA" id="ARBA00022833"/>
    </source>
</evidence>
<keyword evidence="7" id="KW-0863">Zinc-finger</keyword>
<dbReference type="Pfam" id="PF12483">
    <property type="entry name" value="GIDE"/>
    <property type="match status" value="1"/>
</dbReference>